<dbReference type="OrthoDB" id="5377273at2759"/>
<keyword evidence="5" id="KW-0256">Endoplasmic reticulum</keyword>
<feature type="region of interest" description="Disordered" evidence="7">
    <location>
        <begin position="89"/>
        <end position="142"/>
    </location>
</feature>
<comment type="subcellular location">
    <subcellularLocation>
        <location evidence="1">Endoplasmic reticulum membrane</location>
        <topology evidence="1">Peripheral membrane protein</topology>
    </subcellularLocation>
</comment>
<feature type="region of interest" description="Disordered" evidence="7">
    <location>
        <begin position="181"/>
        <end position="349"/>
    </location>
</feature>
<evidence type="ECO:0000256" key="1">
    <source>
        <dbReference type="ARBA" id="ARBA00004406"/>
    </source>
</evidence>
<dbReference type="Pfam" id="PF10256">
    <property type="entry name" value="Erf4"/>
    <property type="match status" value="1"/>
</dbReference>
<feature type="domain" description="Golgin subfamily A member 7/ERF4" evidence="8">
    <location>
        <begin position="369"/>
        <end position="485"/>
    </location>
</feature>
<sequence length="540" mass="58734">MAPLASSRAAQGLWPRSPDLACDTRRTASDQDTSSSLPTHCARQTASHLSHLLPAVSLPERDSLAFACSVQNGPVRCLRCCRNNFQRPNVPRPISLGTTPRTAPAPPPAPPPSAPPPATTASQAAPRSSPSASRPAAPASPLPARWSLTNRIFNLNLRAVQQRLPASRLWNPVNSSPRTLALPNVPVEHPQIGGTAQPRAETRDEYPLLTLPEQRRSRQSPAPSSLVVERSTGGDSGSRTSIGLPRDRRSQAIDSQPQTPRFEIEMPTEPEPAPAPAADGDHPAPIPSPAADDLEAGGARHTKSGASRISLPHSRPASMHSQRLGTASAQGDADGDDESDYPWGPSHPCFPHQNPHVPLNSVLYETTRIIRIKRDWMIRGDLAPTFANLYPEILDPAISEDDFRQIIKKVNDSLIKAFDPTTFRAWFDVIMGVATFWIYDDLGFPAVKSECAALEKWLDDWNKNIGFKEGVKMIPLRRTGYLTLDIQIPDPHVGLETSTISRPNTQQDDLQTAAPTQHGEYGPFPITPTLQFNSPTSIPS</sequence>
<feature type="compositionally biased region" description="Polar residues" evidence="7">
    <location>
        <begin position="319"/>
        <end position="329"/>
    </location>
</feature>
<evidence type="ECO:0000313" key="10">
    <source>
        <dbReference type="Proteomes" id="UP000799770"/>
    </source>
</evidence>
<dbReference type="PANTHER" id="PTHR13254:SF0">
    <property type="entry name" value="GOLGIN SUBFAMILY A MEMBER 7_ERF4 DOMAIN-CONTAINING PROTEIN"/>
    <property type="match status" value="1"/>
</dbReference>
<feature type="region of interest" description="Disordered" evidence="7">
    <location>
        <begin position="514"/>
        <end position="540"/>
    </location>
</feature>
<protein>
    <recommendedName>
        <fullName evidence="4">Ras modification protein ERF4</fullName>
    </recommendedName>
</protein>
<dbReference type="EMBL" id="ML977324">
    <property type="protein sequence ID" value="KAF2114785.1"/>
    <property type="molecule type" value="Genomic_DNA"/>
</dbReference>
<evidence type="ECO:0000256" key="5">
    <source>
        <dbReference type="ARBA" id="ARBA00022824"/>
    </source>
</evidence>
<evidence type="ECO:0000256" key="6">
    <source>
        <dbReference type="ARBA" id="ARBA00023136"/>
    </source>
</evidence>
<evidence type="ECO:0000313" key="9">
    <source>
        <dbReference type="EMBL" id="KAF2114785.1"/>
    </source>
</evidence>
<keyword evidence="6" id="KW-0472">Membrane</keyword>
<gene>
    <name evidence="9" type="ORF">BDV96DRAFT_599968</name>
</gene>
<evidence type="ECO:0000256" key="2">
    <source>
        <dbReference type="ARBA" id="ARBA00007732"/>
    </source>
</evidence>
<evidence type="ECO:0000256" key="7">
    <source>
        <dbReference type="SAM" id="MobiDB-lite"/>
    </source>
</evidence>
<evidence type="ECO:0000256" key="3">
    <source>
        <dbReference type="ARBA" id="ARBA00011396"/>
    </source>
</evidence>
<feature type="compositionally biased region" description="Low complexity" evidence="7">
    <location>
        <begin position="119"/>
        <end position="142"/>
    </location>
</feature>
<keyword evidence="10" id="KW-1185">Reference proteome</keyword>
<reference evidence="9" key="1">
    <citation type="journal article" date="2020" name="Stud. Mycol.">
        <title>101 Dothideomycetes genomes: a test case for predicting lifestyles and emergence of pathogens.</title>
        <authorList>
            <person name="Haridas S."/>
            <person name="Albert R."/>
            <person name="Binder M."/>
            <person name="Bloem J."/>
            <person name="Labutti K."/>
            <person name="Salamov A."/>
            <person name="Andreopoulos B."/>
            <person name="Baker S."/>
            <person name="Barry K."/>
            <person name="Bills G."/>
            <person name="Bluhm B."/>
            <person name="Cannon C."/>
            <person name="Castanera R."/>
            <person name="Culley D."/>
            <person name="Daum C."/>
            <person name="Ezra D."/>
            <person name="Gonzalez J."/>
            <person name="Henrissat B."/>
            <person name="Kuo A."/>
            <person name="Liang C."/>
            <person name="Lipzen A."/>
            <person name="Lutzoni F."/>
            <person name="Magnuson J."/>
            <person name="Mondo S."/>
            <person name="Nolan M."/>
            <person name="Ohm R."/>
            <person name="Pangilinan J."/>
            <person name="Park H.-J."/>
            <person name="Ramirez L."/>
            <person name="Alfaro M."/>
            <person name="Sun H."/>
            <person name="Tritt A."/>
            <person name="Yoshinaga Y."/>
            <person name="Zwiers L.-H."/>
            <person name="Turgeon B."/>
            <person name="Goodwin S."/>
            <person name="Spatafora J."/>
            <person name="Crous P."/>
            <person name="Grigoriev I."/>
        </authorList>
    </citation>
    <scope>NUCLEOTIDE SEQUENCE</scope>
    <source>
        <strain evidence="9">CBS 627.86</strain>
    </source>
</reference>
<proteinExistence type="inferred from homology"/>
<evidence type="ECO:0000259" key="8">
    <source>
        <dbReference type="Pfam" id="PF10256"/>
    </source>
</evidence>
<feature type="compositionally biased region" description="Polar residues" evidence="7">
    <location>
        <begin position="528"/>
        <end position="540"/>
    </location>
</feature>
<feature type="compositionally biased region" description="Pro residues" evidence="7">
    <location>
        <begin position="103"/>
        <end position="118"/>
    </location>
</feature>
<dbReference type="PANTHER" id="PTHR13254">
    <property type="entry name" value="GOLGI AUTOANTIGEN, GOLGIN SUBFAMILY A, 7"/>
    <property type="match status" value="1"/>
</dbReference>
<organism evidence="9 10">
    <name type="scientific">Lophiotrema nucula</name>
    <dbReference type="NCBI Taxonomy" id="690887"/>
    <lineage>
        <taxon>Eukaryota</taxon>
        <taxon>Fungi</taxon>
        <taxon>Dikarya</taxon>
        <taxon>Ascomycota</taxon>
        <taxon>Pezizomycotina</taxon>
        <taxon>Dothideomycetes</taxon>
        <taxon>Pleosporomycetidae</taxon>
        <taxon>Pleosporales</taxon>
        <taxon>Lophiotremataceae</taxon>
        <taxon>Lophiotrema</taxon>
    </lineage>
</organism>
<feature type="region of interest" description="Disordered" evidence="7">
    <location>
        <begin position="1"/>
        <end position="38"/>
    </location>
</feature>
<comment type="similarity">
    <text evidence="2">Belongs to the ERF4 family.</text>
</comment>
<dbReference type="InterPro" id="IPR019383">
    <property type="entry name" value="Golgin_A_7/ERF4"/>
</dbReference>
<feature type="compositionally biased region" description="Low complexity" evidence="7">
    <location>
        <begin position="219"/>
        <end position="243"/>
    </location>
</feature>
<dbReference type="GO" id="GO:0031211">
    <property type="term" value="C:endoplasmic reticulum palmitoyltransferase complex"/>
    <property type="evidence" value="ECO:0007669"/>
    <property type="project" value="TreeGrafter"/>
</dbReference>
<dbReference type="GO" id="GO:0005789">
    <property type="term" value="C:endoplasmic reticulum membrane"/>
    <property type="evidence" value="ECO:0007669"/>
    <property type="project" value="UniProtKB-SubCell"/>
</dbReference>
<accession>A0A6A5Z617</accession>
<dbReference type="Proteomes" id="UP000799770">
    <property type="component" value="Unassembled WGS sequence"/>
</dbReference>
<dbReference type="AlphaFoldDB" id="A0A6A5Z617"/>
<dbReference type="InterPro" id="IPR051371">
    <property type="entry name" value="Ras_palmitoyltransferase"/>
</dbReference>
<dbReference type="GO" id="GO:0006612">
    <property type="term" value="P:protein targeting to membrane"/>
    <property type="evidence" value="ECO:0007669"/>
    <property type="project" value="TreeGrafter"/>
</dbReference>
<comment type="subunit">
    <text evidence="3">Interacts with ERF2.</text>
</comment>
<evidence type="ECO:0000256" key="4">
    <source>
        <dbReference type="ARBA" id="ARBA00018463"/>
    </source>
</evidence>
<name>A0A6A5Z617_9PLEO</name>